<reference evidence="2 3" key="1">
    <citation type="journal article" date="2022" name="bioRxiv">
        <title>Genomics of Preaxostyla Flagellates Illuminates Evolutionary Transitions and the Path Towards Mitochondrial Loss.</title>
        <authorList>
            <person name="Novak L.V.F."/>
            <person name="Treitli S.C."/>
            <person name="Pyrih J."/>
            <person name="Halakuc P."/>
            <person name="Pipaliya S.V."/>
            <person name="Vacek V."/>
            <person name="Brzon O."/>
            <person name="Soukal P."/>
            <person name="Eme L."/>
            <person name="Dacks J.B."/>
            <person name="Karnkowska A."/>
            <person name="Elias M."/>
            <person name="Hampl V."/>
        </authorList>
    </citation>
    <scope>NUCLEOTIDE SEQUENCE [LARGE SCALE GENOMIC DNA]</scope>
    <source>
        <strain evidence="2">NAU3</strain>
        <tissue evidence="2">Gut</tissue>
    </source>
</reference>
<feature type="region of interest" description="Disordered" evidence="1">
    <location>
        <begin position="257"/>
        <end position="359"/>
    </location>
</feature>
<keyword evidence="3" id="KW-1185">Reference proteome</keyword>
<feature type="compositionally biased region" description="Basic and acidic residues" evidence="1">
    <location>
        <begin position="299"/>
        <end position="320"/>
    </location>
</feature>
<dbReference type="EMBL" id="JARBJD010000363">
    <property type="protein sequence ID" value="KAK2943098.1"/>
    <property type="molecule type" value="Genomic_DNA"/>
</dbReference>
<sequence length="460" mass="51623">MCVKNSSFSNEILFNLNSDEKTKQQSESFPKRLKMNHLMIGLSDLIEQISETHLIFLIEIGVSPYSHRSTTIHSLFEGILSVSLFMSLQPLSTHSSNHDKRTPIIIEFQKKSMRIDPNSNQILVAYSLHLVLLLPPRDQHCYWESLDAFLLCGGGIYVGERGQEGIHVAYEVWIVVRSHLGAGVDNMCNTTVDAFVLFRAIGDWAVADACVFHFVFDAEEFSGFAVEVAGEVLAFGQRLDVAAFGVETDFDVVAAEQEEPKEELAEDDNEPFQSPFLTDENLDRMEGTDAIVVEDEEGEEKKEEVEEGEKGLKTDGGEPEGKEDEEAAAQPDETEQNQEPPSSQITHESSHPSTKHTLSSLIRTNTPHHTHCPSNYNTQSSPDFESEWHSYSHVGYLVSVIVFLGGWMEKERKGGKENDFLSSIRKDMKTRSLKQVTLNPTRIVDNAKSELIEKMASRPQ</sequence>
<dbReference type="Proteomes" id="UP001281761">
    <property type="component" value="Unassembled WGS sequence"/>
</dbReference>
<organism evidence="2 3">
    <name type="scientific">Blattamonas nauphoetae</name>
    <dbReference type="NCBI Taxonomy" id="2049346"/>
    <lineage>
        <taxon>Eukaryota</taxon>
        <taxon>Metamonada</taxon>
        <taxon>Preaxostyla</taxon>
        <taxon>Oxymonadida</taxon>
        <taxon>Blattamonas</taxon>
    </lineage>
</organism>
<feature type="compositionally biased region" description="Polar residues" evidence="1">
    <location>
        <begin position="337"/>
        <end position="359"/>
    </location>
</feature>
<proteinExistence type="predicted"/>
<evidence type="ECO:0000313" key="3">
    <source>
        <dbReference type="Proteomes" id="UP001281761"/>
    </source>
</evidence>
<evidence type="ECO:0000313" key="2">
    <source>
        <dbReference type="EMBL" id="KAK2943098.1"/>
    </source>
</evidence>
<gene>
    <name evidence="2" type="ORF">BLNAU_21966</name>
</gene>
<evidence type="ECO:0000256" key="1">
    <source>
        <dbReference type="SAM" id="MobiDB-lite"/>
    </source>
</evidence>
<feature type="compositionally biased region" description="Acidic residues" evidence="1">
    <location>
        <begin position="257"/>
        <end position="270"/>
    </location>
</feature>
<feature type="compositionally biased region" description="Acidic residues" evidence="1">
    <location>
        <begin position="321"/>
        <end position="336"/>
    </location>
</feature>
<protein>
    <submittedName>
        <fullName evidence="2">Uncharacterized protein</fullName>
    </submittedName>
</protein>
<accession>A0ABQ9WUU7</accession>
<name>A0ABQ9WUU7_9EUKA</name>
<comment type="caution">
    <text evidence="2">The sequence shown here is derived from an EMBL/GenBank/DDBJ whole genome shotgun (WGS) entry which is preliminary data.</text>
</comment>